<dbReference type="InterPro" id="IPR015824">
    <property type="entry name" value="Phosphoglycerate_kinase_N"/>
</dbReference>
<dbReference type="InterPro" id="IPR036043">
    <property type="entry name" value="Phosphoglycerate_kinase_sf"/>
</dbReference>
<protein>
    <recommendedName>
        <fullName evidence="6 12">Phosphoglycerate kinase</fullName>
        <ecNumber evidence="5 12">2.7.2.3</ecNumber>
    </recommendedName>
</protein>
<dbReference type="HAMAP" id="MF_00145">
    <property type="entry name" value="Phosphoglyc_kinase"/>
    <property type="match status" value="1"/>
</dbReference>
<evidence type="ECO:0000256" key="8">
    <source>
        <dbReference type="ARBA" id="ARBA00022741"/>
    </source>
</evidence>
<evidence type="ECO:0000256" key="11">
    <source>
        <dbReference type="ARBA" id="ARBA00023152"/>
    </source>
</evidence>
<dbReference type="UniPathway" id="UPA00109">
    <property type="reaction ID" value="UER00185"/>
</dbReference>
<evidence type="ECO:0000256" key="2">
    <source>
        <dbReference type="ARBA" id="ARBA00004838"/>
    </source>
</evidence>
<feature type="binding site" evidence="13">
    <location>
        <position position="155"/>
    </location>
    <ligand>
        <name>(2R)-3-phosphoglycerate</name>
        <dbReference type="ChEBI" id="CHEBI:58272"/>
    </ligand>
</feature>
<dbReference type="GO" id="GO:0043531">
    <property type="term" value="F:ADP binding"/>
    <property type="evidence" value="ECO:0007669"/>
    <property type="project" value="TreeGrafter"/>
</dbReference>
<feature type="binding site" evidence="12 14">
    <location>
        <position position="329"/>
    </location>
    <ligand>
        <name>ATP</name>
        <dbReference type="ChEBI" id="CHEBI:30616"/>
    </ligand>
</feature>
<comment type="catalytic activity">
    <reaction evidence="1 12 15">
        <text>(2R)-3-phosphoglycerate + ATP = (2R)-3-phospho-glyceroyl phosphate + ADP</text>
        <dbReference type="Rhea" id="RHEA:14801"/>
        <dbReference type="ChEBI" id="CHEBI:30616"/>
        <dbReference type="ChEBI" id="CHEBI:57604"/>
        <dbReference type="ChEBI" id="CHEBI:58272"/>
        <dbReference type="ChEBI" id="CHEBI:456216"/>
        <dbReference type="EC" id="2.7.2.3"/>
    </reaction>
</comment>
<comment type="subunit">
    <text evidence="4 12">Monomer.</text>
</comment>
<dbReference type="PANTHER" id="PTHR11406">
    <property type="entry name" value="PHOSPHOGLYCERATE KINASE"/>
    <property type="match status" value="1"/>
</dbReference>
<comment type="caution">
    <text evidence="12">Lacks conserved residue(s) required for the propagation of feature annotation.</text>
</comment>
<evidence type="ECO:0000256" key="4">
    <source>
        <dbReference type="ARBA" id="ARBA00011245"/>
    </source>
</evidence>
<keyword evidence="8 12" id="KW-0547">Nucleotide-binding</keyword>
<evidence type="ECO:0000256" key="5">
    <source>
        <dbReference type="ARBA" id="ARBA00013061"/>
    </source>
</evidence>
<keyword evidence="11 12" id="KW-0324">Glycolysis</keyword>
<evidence type="ECO:0000256" key="1">
    <source>
        <dbReference type="ARBA" id="ARBA00000642"/>
    </source>
</evidence>
<evidence type="ECO:0000256" key="3">
    <source>
        <dbReference type="ARBA" id="ARBA00008982"/>
    </source>
</evidence>
<accession>A0A6J4IMM4</accession>
<keyword evidence="10 12" id="KW-0067">ATP-binding</keyword>
<dbReference type="EC" id="2.7.2.3" evidence="5 12"/>
<feature type="binding site" evidence="13">
    <location>
        <position position="40"/>
    </location>
    <ligand>
        <name>(2R)-3-phosphoglycerate</name>
        <dbReference type="ChEBI" id="CHEBI:58272"/>
    </ligand>
</feature>
<dbReference type="CDD" id="cd00318">
    <property type="entry name" value="Phosphoglycerate_kinase"/>
    <property type="match status" value="1"/>
</dbReference>
<comment type="subcellular location">
    <subcellularLocation>
        <location evidence="12">Cytoplasm</location>
    </subcellularLocation>
</comment>
<feature type="binding site" evidence="12 13">
    <location>
        <begin position="21"/>
        <end position="23"/>
    </location>
    <ligand>
        <name>substrate</name>
    </ligand>
</feature>
<dbReference type="PROSITE" id="PS00111">
    <property type="entry name" value="PGLYCERATE_KINASE"/>
    <property type="match status" value="1"/>
</dbReference>
<evidence type="ECO:0000256" key="6">
    <source>
        <dbReference type="ARBA" id="ARBA00016471"/>
    </source>
</evidence>
<evidence type="ECO:0000256" key="14">
    <source>
        <dbReference type="PIRSR" id="PIRSR000724-2"/>
    </source>
</evidence>
<dbReference type="GO" id="GO:0004618">
    <property type="term" value="F:phosphoglycerate kinase activity"/>
    <property type="evidence" value="ECO:0007669"/>
    <property type="project" value="UniProtKB-UniRule"/>
</dbReference>
<dbReference type="GO" id="GO:0005829">
    <property type="term" value="C:cytosol"/>
    <property type="evidence" value="ECO:0007669"/>
    <property type="project" value="UniProtKB-ARBA"/>
</dbReference>
<dbReference type="AlphaFoldDB" id="A0A6J4IMM4"/>
<feature type="binding site" evidence="12 14">
    <location>
        <begin position="355"/>
        <end position="358"/>
    </location>
    <ligand>
        <name>ATP</name>
        <dbReference type="ChEBI" id="CHEBI:30616"/>
    </ligand>
</feature>
<dbReference type="GO" id="GO:0006094">
    <property type="term" value="P:gluconeogenesis"/>
    <property type="evidence" value="ECO:0007669"/>
    <property type="project" value="TreeGrafter"/>
</dbReference>
<reference evidence="16" key="1">
    <citation type="submission" date="2020-02" db="EMBL/GenBank/DDBJ databases">
        <authorList>
            <person name="Meier V. D."/>
        </authorList>
    </citation>
    <scope>NUCLEOTIDE SEQUENCE</scope>
    <source>
        <strain evidence="16">AVDCRST_MAG42</strain>
    </source>
</reference>
<feature type="binding site" evidence="12">
    <location>
        <position position="155"/>
    </location>
    <ligand>
        <name>substrate</name>
    </ligand>
</feature>
<evidence type="ECO:0000256" key="13">
    <source>
        <dbReference type="PIRSR" id="PIRSR000724-1"/>
    </source>
</evidence>
<keyword evidence="9 12" id="KW-0418">Kinase</keyword>
<proteinExistence type="inferred from homology"/>
<keyword evidence="7 12" id="KW-0808">Transferase</keyword>
<evidence type="ECO:0000256" key="9">
    <source>
        <dbReference type="ARBA" id="ARBA00022777"/>
    </source>
</evidence>
<feature type="binding site" evidence="12">
    <location>
        <position position="40"/>
    </location>
    <ligand>
        <name>substrate</name>
    </ligand>
</feature>
<evidence type="ECO:0000256" key="12">
    <source>
        <dbReference type="HAMAP-Rule" id="MF_00145"/>
    </source>
</evidence>
<comment type="similarity">
    <text evidence="3 12 15">Belongs to the phosphoglycerate kinase family.</text>
</comment>
<dbReference type="InterPro" id="IPR001576">
    <property type="entry name" value="Phosphoglycerate_kinase"/>
</dbReference>
<feature type="binding site" evidence="13">
    <location>
        <position position="122"/>
    </location>
    <ligand>
        <name>(2R)-3-phosphoglycerate</name>
        <dbReference type="ChEBI" id="CHEBI:58272"/>
    </ligand>
</feature>
<evidence type="ECO:0000313" key="16">
    <source>
        <dbReference type="EMBL" id="CAA9257186.1"/>
    </source>
</evidence>
<dbReference type="SUPFAM" id="SSF53748">
    <property type="entry name" value="Phosphoglycerate kinase"/>
    <property type="match status" value="1"/>
</dbReference>
<comment type="pathway">
    <text evidence="2 12">Carbohydrate degradation; glycolysis; pyruvate from D-glyceraldehyde 3-phosphate: step 2/5.</text>
</comment>
<evidence type="ECO:0000256" key="7">
    <source>
        <dbReference type="ARBA" id="ARBA00022679"/>
    </source>
</evidence>
<sequence>MNKLSLRDLQVHGKRVLVRVDFNVPTEEREGRIEITDDTRIRESLPTINYLREHGAKTILMAHFGRPKGKVVDKYSLRPVADHLHTIINHPVIFSHRTIGEDAEKIIAHMNEGDVALLENVRFQAEEEANDAHFAQALARLGDVYVNDAFGAAHRAHASTAGVTRFVSQSAMGFLMEKELKYLSGELETPAKPFVVIMGGSKVSDKISVIKALMQRADTILIGGAMANTFWKAQGIPVGASKVEEDKLDLARELLELARKVGVKFLVPIDAVEAEEFKAGARKRNTAEGAGITDGWLALDAGPATIALYEKEIAGAKTILWNGPLGVFEIPDFATGTFAIAQALAKANATTIIGGGDSVTAVKQAGLADKMTFISTGGGASLELIEGKELPGVAALSDT</sequence>
<name>A0A6J4IMM4_9BACT</name>
<gene>
    <name evidence="12" type="primary">pgk</name>
    <name evidence="16" type="ORF">AVDCRST_MAG42-2536</name>
</gene>
<dbReference type="PIRSF" id="PIRSF000724">
    <property type="entry name" value="Pgk"/>
    <property type="match status" value="1"/>
</dbReference>
<dbReference type="InterPro" id="IPR015911">
    <property type="entry name" value="Phosphoglycerate_kinase_CS"/>
</dbReference>
<dbReference type="EMBL" id="CADCTA010000088">
    <property type="protein sequence ID" value="CAA9257186.1"/>
    <property type="molecule type" value="Genomic_DNA"/>
</dbReference>
<organism evidence="16">
    <name type="scientific">uncultured Chthoniobacterales bacterium</name>
    <dbReference type="NCBI Taxonomy" id="1836801"/>
    <lineage>
        <taxon>Bacteria</taxon>
        <taxon>Pseudomonadati</taxon>
        <taxon>Verrucomicrobiota</taxon>
        <taxon>Spartobacteria</taxon>
        <taxon>Chthoniobacterales</taxon>
        <taxon>environmental samples</taxon>
    </lineage>
</organism>
<evidence type="ECO:0000256" key="10">
    <source>
        <dbReference type="ARBA" id="ARBA00022840"/>
    </source>
</evidence>
<keyword evidence="12" id="KW-0963">Cytoplasm</keyword>
<dbReference type="PANTHER" id="PTHR11406:SF23">
    <property type="entry name" value="PHOSPHOGLYCERATE KINASE 1, CHLOROPLASTIC-RELATED"/>
    <property type="match status" value="1"/>
</dbReference>
<dbReference type="FunFam" id="3.40.50.1260:FF:000006">
    <property type="entry name" value="Phosphoglycerate kinase"/>
    <property type="match status" value="1"/>
</dbReference>
<dbReference type="PRINTS" id="PR00477">
    <property type="entry name" value="PHGLYCKINASE"/>
</dbReference>
<evidence type="ECO:0000256" key="15">
    <source>
        <dbReference type="RuleBase" id="RU000532"/>
    </source>
</evidence>
<feature type="binding site" evidence="12 13">
    <location>
        <begin position="63"/>
        <end position="66"/>
    </location>
    <ligand>
        <name>substrate</name>
    </ligand>
</feature>
<dbReference type="Gene3D" id="3.40.50.1260">
    <property type="entry name" value="Phosphoglycerate kinase, N-terminal domain"/>
    <property type="match status" value="2"/>
</dbReference>
<feature type="binding site" evidence="12">
    <location>
        <position position="122"/>
    </location>
    <ligand>
        <name>substrate</name>
    </ligand>
</feature>
<dbReference type="FunFam" id="3.40.50.1260:FF:000003">
    <property type="entry name" value="Phosphoglycerate kinase"/>
    <property type="match status" value="1"/>
</dbReference>
<dbReference type="GO" id="GO:0006096">
    <property type="term" value="P:glycolytic process"/>
    <property type="evidence" value="ECO:0007669"/>
    <property type="project" value="UniProtKB-UniRule"/>
</dbReference>
<dbReference type="GO" id="GO:0005524">
    <property type="term" value="F:ATP binding"/>
    <property type="evidence" value="ECO:0007669"/>
    <property type="project" value="UniProtKB-KW"/>
</dbReference>
<dbReference type="Pfam" id="PF00162">
    <property type="entry name" value="PGK"/>
    <property type="match status" value="1"/>
</dbReference>
<feature type="binding site" evidence="12 14">
    <location>
        <position position="206"/>
    </location>
    <ligand>
        <name>ATP</name>
        <dbReference type="ChEBI" id="CHEBI:30616"/>
    </ligand>
</feature>